<evidence type="ECO:0000313" key="4">
    <source>
        <dbReference type="Proteomes" id="UP000516437"/>
    </source>
</evidence>
<keyword evidence="1" id="KW-0732">Signal</keyword>
<dbReference type="Proteomes" id="UP000516437">
    <property type="component" value="Chromosome 7"/>
</dbReference>
<dbReference type="Gene3D" id="2.40.100.10">
    <property type="entry name" value="Cyclophilin-like"/>
    <property type="match status" value="1"/>
</dbReference>
<dbReference type="EMBL" id="RXIC02000025">
    <property type="protein sequence ID" value="KAB1208029.1"/>
    <property type="molecule type" value="Genomic_DNA"/>
</dbReference>
<dbReference type="GO" id="GO:0040008">
    <property type="term" value="P:regulation of growth"/>
    <property type="evidence" value="ECO:0007669"/>
    <property type="project" value="InterPro"/>
</dbReference>
<dbReference type="Pfam" id="PF23174">
    <property type="entry name" value="bHLH_ILI"/>
    <property type="match status" value="1"/>
</dbReference>
<dbReference type="AlphaFoldDB" id="A0A6A1V5E1"/>
<sequence>MWDRNAWILSCLCVTFMAVGGLSQDPQLGSARVVFQVDKGFVAQVADVMGGRSAPMNEEQRREAEKTVIGEFSAVKHVKGVLSMGRFEDPNSASSSFSILLGDAPHLDGQYAIFGRVTKGDETLKKLEQLPTRREGIFVMSFIPGTEPIYLFYFPFLQPTERITILSSYYYDTEMESCEKERSILKRRLSASAVEIERQVSASKVLQETCNYIRNLHREVDDLSDRLSDLLATTDTDSAQAAIIRSLLM</sequence>
<organism evidence="3 4">
    <name type="scientific">Morella rubra</name>
    <name type="common">Chinese bayberry</name>
    <dbReference type="NCBI Taxonomy" id="262757"/>
    <lineage>
        <taxon>Eukaryota</taxon>
        <taxon>Viridiplantae</taxon>
        <taxon>Streptophyta</taxon>
        <taxon>Embryophyta</taxon>
        <taxon>Tracheophyta</taxon>
        <taxon>Spermatophyta</taxon>
        <taxon>Magnoliopsida</taxon>
        <taxon>eudicotyledons</taxon>
        <taxon>Gunneridae</taxon>
        <taxon>Pentapetalae</taxon>
        <taxon>rosids</taxon>
        <taxon>fabids</taxon>
        <taxon>Fagales</taxon>
        <taxon>Myricaceae</taxon>
        <taxon>Morella</taxon>
    </lineage>
</organism>
<evidence type="ECO:0000259" key="2">
    <source>
        <dbReference type="PROSITE" id="PS50072"/>
    </source>
</evidence>
<dbReference type="GO" id="GO:0003755">
    <property type="term" value="F:peptidyl-prolyl cis-trans isomerase activity"/>
    <property type="evidence" value="ECO:0007669"/>
    <property type="project" value="InterPro"/>
</dbReference>
<protein>
    <submittedName>
        <fullName evidence="3">Transcription factor PRE6</fullName>
    </submittedName>
</protein>
<feature type="domain" description="PPIase cyclophilin-type" evidence="2">
    <location>
        <begin position="12"/>
        <end position="170"/>
    </location>
</feature>
<proteinExistence type="predicted"/>
<dbReference type="InterPro" id="IPR029000">
    <property type="entry name" value="Cyclophilin-like_dom_sf"/>
</dbReference>
<dbReference type="PROSITE" id="PS50072">
    <property type="entry name" value="CSA_PPIASE_2"/>
    <property type="match status" value="1"/>
</dbReference>
<dbReference type="Pfam" id="PF00160">
    <property type="entry name" value="Pro_isomerase"/>
    <property type="match status" value="1"/>
</dbReference>
<dbReference type="OrthoDB" id="408413at2759"/>
<name>A0A6A1V5E1_9ROSI</name>
<dbReference type="GO" id="GO:0046983">
    <property type="term" value="F:protein dimerization activity"/>
    <property type="evidence" value="ECO:0007669"/>
    <property type="project" value="InterPro"/>
</dbReference>
<evidence type="ECO:0000256" key="1">
    <source>
        <dbReference type="SAM" id="SignalP"/>
    </source>
</evidence>
<keyword evidence="4" id="KW-1185">Reference proteome</keyword>
<dbReference type="PANTHER" id="PTHR47511">
    <property type="entry name" value="PEPTIDYL-PROLYL CIS-TRANS ISOMERASE CYP23"/>
    <property type="match status" value="1"/>
</dbReference>
<accession>A0A6A1V5E1</accession>
<feature type="chain" id="PRO_5025492710" evidence="1">
    <location>
        <begin position="24"/>
        <end position="249"/>
    </location>
</feature>
<dbReference type="PANTHER" id="PTHR47511:SF1">
    <property type="entry name" value="PEPTIDYL-PROLYL CIS-TRANS ISOMERASE CYP23"/>
    <property type="match status" value="1"/>
</dbReference>
<reference evidence="3 4" key="1">
    <citation type="journal article" date="2019" name="Plant Biotechnol. J.">
        <title>The red bayberry genome and genetic basis of sex determination.</title>
        <authorList>
            <person name="Jia H.M."/>
            <person name="Jia H.J."/>
            <person name="Cai Q.L."/>
            <person name="Wang Y."/>
            <person name="Zhao H.B."/>
            <person name="Yang W.F."/>
            <person name="Wang G.Y."/>
            <person name="Li Y.H."/>
            <person name="Zhan D.L."/>
            <person name="Shen Y.T."/>
            <person name="Niu Q.F."/>
            <person name="Chang L."/>
            <person name="Qiu J."/>
            <person name="Zhao L."/>
            <person name="Xie H.B."/>
            <person name="Fu W.Y."/>
            <person name="Jin J."/>
            <person name="Li X.W."/>
            <person name="Jiao Y."/>
            <person name="Zhou C.C."/>
            <person name="Tu T."/>
            <person name="Chai C.Y."/>
            <person name="Gao J.L."/>
            <person name="Fan L.J."/>
            <person name="van de Weg E."/>
            <person name="Wang J.Y."/>
            <person name="Gao Z.S."/>
        </authorList>
    </citation>
    <scope>NUCLEOTIDE SEQUENCE [LARGE SCALE GENOMIC DNA]</scope>
    <source>
        <tissue evidence="3">Leaves</tissue>
    </source>
</reference>
<dbReference type="SUPFAM" id="SSF50891">
    <property type="entry name" value="Cyclophilin-like"/>
    <property type="match status" value="1"/>
</dbReference>
<gene>
    <name evidence="3" type="ORF">CJ030_MR7G000813</name>
</gene>
<dbReference type="InterPro" id="IPR044233">
    <property type="entry name" value="CYP23-like"/>
</dbReference>
<feature type="signal peptide" evidence="1">
    <location>
        <begin position="1"/>
        <end position="23"/>
    </location>
</feature>
<evidence type="ECO:0000313" key="3">
    <source>
        <dbReference type="EMBL" id="KAB1208029.1"/>
    </source>
</evidence>
<comment type="caution">
    <text evidence="3">The sequence shown here is derived from an EMBL/GenBank/DDBJ whole genome shotgun (WGS) entry which is preliminary data.</text>
</comment>
<dbReference type="InterPro" id="IPR044293">
    <property type="entry name" value="PRE"/>
</dbReference>
<dbReference type="GO" id="GO:0006355">
    <property type="term" value="P:regulation of DNA-templated transcription"/>
    <property type="evidence" value="ECO:0007669"/>
    <property type="project" value="InterPro"/>
</dbReference>
<dbReference type="InterPro" id="IPR002130">
    <property type="entry name" value="Cyclophilin-type_PPIase_dom"/>
</dbReference>